<sequence length="242" mass="27605">MEFLQYFIDVLISGILFLPLGLLEAVEALTGNTYTFLAWFVNLGTIILLMVVIVVVLIDVSSDKNIKNFLKRIVWTIIGYFSVNILLSLPVLLYEYNNYYQNSQFTIFTVVVLYVTVAGVVLAVHGERKSDFRTYTTHNCKVLMIMYSPARVEDDSYTTFINTGSGVNVPIHHDSSTYHEAHIRLLLQPLKDGLWAYEDATIGIELYRLKELQEGSVIDITTISNDTYENESFVITDYEVIK</sequence>
<dbReference type="EMBL" id="JAUSUR010000007">
    <property type="protein sequence ID" value="MDQ0362509.1"/>
    <property type="molecule type" value="Genomic_DNA"/>
</dbReference>
<dbReference type="RefSeq" id="WP_307410193.1">
    <property type="nucleotide sequence ID" value="NZ_JAUSUR010000007.1"/>
</dbReference>
<dbReference type="Proteomes" id="UP001230220">
    <property type="component" value="Unassembled WGS sequence"/>
</dbReference>
<gene>
    <name evidence="2" type="ORF">J2S15_003263</name>
</gene>
<reference evidence="2 3" key="1">
    <citation type="submission" date="2023-07" db="EMBL/GenBank/DDBJ databases">
        <title>Genomic Encyclopedia of Type Strains, Phase IV (KMG-IV): sequencing the most valuable type-strain genomes for metagenomic binning, comparative biology and taxonomic classification.</title>
        <authorList>
            <person name="Goeker M."/>
        </authorList>
    </citation>
    <scope>NUCLEOTIDE SEQUENCE [LARGE SCALE GENOMIC DNA]</scope>
    <source>
        <strain evidence="2 3">DSM 16784</strain>
    </source>
</reference>
<feature type="transmembrane region" description="Helical" evidence="1">
    <location>
        <begin position="73"/>
        <end position="93"/>
    </location>
</feature>
<keyword evidence="3" id="KW-1185">Reference proteome</keyword>
<protein>
    <submittedName>
        <fullName evidence="2">Membrane protein</fullName>
    </submittedName>
</protein>
<keyword evidence="1" id="KW-1133">Transmembrane helix</keyword>
<accession>A0ABU0E725</accession>
<keyword evidence="1" id="KW-0812">Transmembrane</keyword>
<proteinExistence type="predicted"/>
<evidence type="ECO:0000313" key="3">
    <source>
        <dbReference type="Proteomes" id="UP001230220"/>
    </source>
</evidence>
<organism evidence="2 3">
    <name type="scientific">Breznakia pachnodae</name>
    <dbReference type="NCBI Taxonomy" id="265178"/>
    <lineage>
        <taxon>Bacteria</taxon>
        <taxon>Bacillati</taxon>
        <taxon>Bacillota</taxon>
        <taxon>Erysipelotrichia</taxon>
        <taxon>Erysipelotrichales</taxon>
        <taxon>Erysipelotrichaceae</taxon>
        <taxon>Breznakia</taxon>
    </lineage>
</organism>
<keyword evidence="1" id="KW-0472">Membrane</keyword>
<feature type="transmembrane region" description="Helical" evidence="1">
    <location>
        <begin position="38"/>
        <end position="61"/>
    </location>
</feature>
<evidence type="ECO:0000313" key="2">
    <source>
        <dbReference type="EMBL" id="MDQ0362509.1"/>
    </source>
</evidence>
<feature type="transmembrane region" description="Helical" evidence="1">
    <location>
        <begin position="105"/>
        <end position="124"/>
    </location>
</feature>
<comment type="caution">
    <text evidence="2">The sequence shown here is derived from an EMBL/GenBank/DDBJ whole genome shotgun (WGS) entry which is preliminary data.</text>
</comment>
<evidence type="ECO:0000256" key="1">
    <source>
        <dbReference type="SAM" id="Phobius"/>
    </source>
</evidence>
<name>A0ABU0E725_9FIRM</name>